<protein>
    <submittedName>
        <fullName evidence="1">Uncharacterized protein</fullName>
    </submittedName>
</protein>
<reference evidence="1 2" key="1">
    <citation type="submission" date="2019-09" db="EMBL/GenBank/DDBJ databases">
        <title>Genome sequence of Hymenobacter sp. M3.</title>
        <authorList>
            <person name="Srinivasan S."/>
        </authorList>
    </citation>
    <scope>NUCLEOTIDE SEQUENCE [LARGE SCALE GENOMIC DNA]</scope>
    <source>
        <strain evidence="1 2">M3</strain>
    </source>
</reference>
<proteinExistence type="predicted"/>
<gene>
    <name evidence="1" type="ORF">F0P96_05715</name>
</gene>
<organism evidence="1 2">
    <name type="scientific">Hymenobacter busanensis</name>
    <dbReference type="NCBI Taxonomy" id="2607656"/>
    <lineage>
        <taxon>Bacteria</taxon>
        <taxon>Pseudomonadati</taxon>
        <taxon>Bacteroidota</taxon>
        <taxon>Cytophagia</taxon>
        <taxon>Cytophagales</taxon>
        <taxon>Hymenobacteraceae</taxon>
        <taxon>Hymenobacter</taxon>
    </lineage>
</organism>
<accession>A0A7L5A0D5</accession>
<keyword evidence="2" id="KW-1185">Reference proteome</keyword>
<dbReference type="RefSeq" id="WP_151077855.1">
    <property type="nucleotide sequence ID" value="NZ_CP047647.1"/>
</dbReference>
<evidence type="ECO:0000313" key="1">
    <source>
        <dbReference type="EMBL" id="KAA9338331.1"/>
    </source>
</evidence>
<sequence length="140" mass="15535">MLSTSTSQRAYFDNAAGRVAEHPGGFAVVKWKPGSRQLADFQAVLTHLDQLLRLRTWSKLLADQRDMAPFTADETAWVTDVWLPKAVGEGPYRYAAILLPTDVFARLASKSVLSTSHSQFVAYQFCDDEATAAAWLKQQA</sequence>
<evidence type="ECO:0000313" key="2">
    <source>
        <dbReference type="Proteomes" id="UP000326380"/>
    </source>
</evidence>
<dbReference type="AlphaFoldDB" id="A0A7L5A0D5"/>
<name>A0A7L5A0D5_9BACT</name>
<comment type="caution">
    <text evidence="1">The sequence shown here is derived from an EMBL/GenBank/DDBJ whole genome shotgun (WGS) entry which is preliminary data.</text>
</comment>
<dbReference type="Proteomes" id="UP000326380">
    <property type="component" value="Unassembled WGS sequence"/>
</dbReference>
<dbReference type="EMBL" id="VTWU01000002">
    <property type="protein sequence ID" value="KAA9338331.1"/>
    <property type="molecule type" value="Genomic_DNA"/>
</dbReference>